<organism evidence="1 2">
    <name type="scientific">Clostridium paridis</name>
    <dbReference type="NCBI Taxonomy" id="2803863"/>
    <lineage>
        <taxon>Bacteria</taxon>
        <taxon>Bacillati</taxon>
        <taxon>Bacillota</taxon>
        <taxon>Clostridia</taxon>
        <taxon>Eubacteriales</taxon>
        <taxon>Clostridiaceae</taxon>
        <taxon>Clostridium</taxon>
    </lineage>
</organism>
<proteinExistence type="predicted"/>
<dbReference type="AlphaFoldDB" id="A0A937FK62"/>
<dbReference type="RefSeq" id="WP_202768590.1">
    <property type="nucleotide sequence ID" value="NZ_JAESWA010000023.1"/>
</dbReference>
<reference evidence="1" key="1">
    <citation type="submission" date="2021-01" db="EMBL/GenBank/DDBJ databases">
        <title>Genome public.</title>
        <authorList>
            <person name="Liu C."/>
            <person name="Sun Q."/>
        </authorList>
    </citation>
    <scope>NUCLEOTIDE SEQUENCE</scope>
    <source>
        <strain evidence="1">YIM B02565</strain>
    </source>
</reference>
<protein>
    <submittedName>
        <fullName evidence="1">Uncharacterized protein</fullName>
    </submittedName>
</protein>
<evidence type="ECO:0000313" key="1">
    <source>
        <dbReference type="EMBL" id="MBL4933201.1"/>
    </source>
</evidence>
<evidence type="ECO:0000313" key="2">
    <source>
        <dbReference type="Proteomes" id="UP000623681"/>
    </source>
</evidence>
<gene>
    <name evidence="1" type="ORF">JK634_15410</name>
</gene>
<sequence>MRVIYKQCPKCGSKNTLKIIYGFPSHELLLEVEAGEVKLGGCCIFEGNPEYYCKDCKCEWSREQAIE</sequence>
<dbReference type="Proteomes" id="UP000623681">
    <property type="component" value="Unassembled WGS sequence"/>
</dbReference>
<name>A0A937FK62_9CLOT</name>
<keyword evidence="2" id="KW-1185">Reference proteome</keyword>
<accession>A0A937FK62</accession>
<comment type="caution">
    <text evidence="1">The sequence shown here is derived from an EMBL/GenBank/DDBJ whole genome shotgun (WGS) entry which is preliminary data.</text>
</comment>
<dbReference type="EMBL" id="JAESWA010000023">
    <property type="protein sequence ID" value="MBL4933201.1"/>
    <property type="molecule type" value="Genomic_DNA"/>
</dbReference>